<accession>A0A813BXT0</accession>
<dbReference type="PRINTS" id="PR00762">
    <property type="entry name" value="CLCHANNEL"/>
</dbReference>
<gene>
    <name evidence="8" type="primary">clh-3</name>
    <name evidence="8" type="ORF">SNEC2469_LOCUS32098</name>
</gene>
<feature type="transmembrane region" description="Helical" evidence="7">
    <location>
        <begin position="260"/>
        <end position="285"/>
    </location>
</feature>
<keyword evidence="2 7" id="KW-0812">Transmembrane</keyword>
<evidence type="ECO:0000256" key="2">
    <source>
        <dbReference type="ARBA" id="ARBA00022692"/>
    </source>
</evidence>
<evidence type="ECO:0000313" key="9">
    <source>
        <dbReference type="Proteomes" id="UP000601435"/>
    </source>
</evidence>
<feature type="transmembrane region" description="Helical" evidence="7">
    <location>
        <begin position="368"/>
        <end position="387"/>
    </location>
</feature>
<evidence type="ECO:0000256" key="4">
    <source>
        <dbReference type="ARBA" id="ARBA00022989"/>
    </source>
</evidence>
<evidence type="ECO:0000256" key="6">
    <source>
        <dbReference type="SAM" id="MobiDB-lite"/>
    </source>
</evidence>
<dbReference type="InterPro" id="IPR050970">
    <property type="entry name" value="Cl_channel_volt-gated"/>
</dbReference>
<keyword evidence="4 7" id="KW-1133">Transmembrane helix</keyword>
<evidence type="ECO:0000256" key="3">
    <source>
        <dbReference type="ARBA" id="ARBA00022737"/>
    </source>
</evidence>
<feature type="non-terminal residue" evidence="8">
    <location>
        <position position="461"/>
    </location>
</feature>
<feature type="transmembrane region" description="Helical" evidence="7">
    <location>
        <begin position="418"/>
        <end position="439"/>
    </location>
</feature>
<dbReference type="SUPFAM" id="SSF118359">
    <property type="entry name" value="Expressed protein At2g23090/F21P24.15"/>
    <property type="match status" value="1"/>
</dbReference>
<dbReference type="Gene3D" id="1.10.3080.10">
    <property type="entry name" value="Clc chloride channel"/>
    <property type="match status" value="1"/>
</dbReference>
<dbReference type="Gene3D" id="4.10.1050.10">
    <property type="entry name" value="At2g23090-like"/>
    <property type="match status" value="1"/>
</dbReference>
<reference evidence="8" key="1">
    <citation type="submission" date="2021-02" db="EMBL/GenBank/DDBJ databases">
        <authorList>
            <person name="Dougan E. K."/>
            <person name="Rhodes N."/>
            <person name="Thang M."/>
            <person name="Chan C."/>
        </authorList>
    </citation>
    <scope>NUCLEOTIDE SEQUENCE</scope>
</reference>
<comment type="caution">
    <text evidence="8">The sequence shown here is derived from an EMBL/GenBank/DDBJ whole genome shotgun (WGS) entry which is preliminary data.</text>
</comment>
<dbReference type="PANTHER" id="PTHR45720">
    <property type="entry name" value="CHLORIDE CHANNEL PROTEIN 2"/>
    <property type="match status" value="1"/>
</dbReference>
<protein>
    <submittedName>
        <fullName evidence="8">Clh-3 protein</fullName>
    </submittedName>
</protein>
<dbReference type="Pfam" id="PF00654">
    <property type="entry name" value="Voltage_CLC"/>
    <property type="match status" value="1"/>
</dbReference>
<comment type="subcellular location">
    <subcellularLocation>
        <location evidence="1">Membrane</location>
        <topology evidence="1">Multi-pass membrane protein</topology>
    </subcellularLocation>
</comment>
<feature type="transmembrane region" description="Helical" evidence="7">
    <location>
        <begin position="183"/>
        <end position="201"/>
    </location>
</feature>
<feature type="transmembrane region" description="Helical" evidence="7">
    <location>
        <begin position="334"/>
        <end position="356"/>
    </location>
</feature>
<keyword evidence="3" id="KW-0677">Repeat</keyword>
<evidence type="ECO:0000313" key="8">
    <source>
        <dbReference type="EMBL" id="CAE7926467.1"/>
    </source>
</evidence>
<dbReference type="GO" id="GO:0016020">
    <property type="term" value="C:membrane"/>
    <property type="evidence" value="ECO:0007669"/>
    <property type="project" value="UniProtKB-SubCell"/>
</dbReference>
<evidence type="ECO:0000256" key="7">
    <source>
        <dbReference type="SAM" id="Phobius"/>
    </source>
</evidence>
<dbReference type="PANTHER" id="PTHR45720:SF10">
    <property type="entry name" value="CHLORIDE CHANNEL PROTEIN 2"/>
    <property type="match status" value="1"/>
</dbReference>
<feature type="region of interest" description="Disordered" evidence="6">
    <location>
        <begin position="1"/>
        <end position="42"/>
    </location>
</feature>
<organism evidence="8 9">
    <name type="scientific">Symbiodinium necroappetens</name>
    <dbReference type="NCBI Taxonomy" id="1628268"/>
    <lineage>
        <taxon>Eukaryota</taxon>
        <taxon>Sar</taxon>
        <taxon>Alveolata</taxon>
        <taxon>Dinophyceae</taxon>
        <taxon>Suessiales</taxon>
        <taxon>Symbiodiniaceae</taxon>
        <taxon>Symbiodinium</taxon>
    </lineage>
</organism>
<feature type="transmembrane region" description="Helical" evidence="7">
    <location>
        <begin position="221"/>
        <end position="239"/>
    </location>
</feature>
<feature type="region of interest" description="Disordered" evidence="6">
    <location>
        <begin position="83"/>
        <end position="123"/>
    </location>
</feature>
<dbReference type="EMBL" id="CAJNJA010079974">
    <property type="protein sequence ID" value="CAE7926467.1"/>
    <property type="molecule type" value="Genomic_DNA"/>
</dbReference>
<keyword evidence="5 7" id="KW-0472">Membrane</keyword>
<dbReference type="GO" id="GO:0005247">
    <property type="term" value="F:voltage-gated chloride channel activity"/>
    <property type="evidence" value="ECO:0007669"/>
    <property type="project" value="TreeGrafter"/>
</dbReference>
<sequence>MGGKAKPTKHTAKELAQKEKDATCNRGGGAAGLKDRQGGSVGHSKYKCNICMQSAPDPKSMQMHFESKHPKEEFALEKCTDLHSGTGGATTQGVAVRSRGVKSAGRERQRPWPGAQRPAAKMPQIEGPFSDCEVMLASPTTKTPLSRMARLFRKGTSAVVQDDAHYQRCEDLQKEEKHILRRFWILLFVTAILSSSLSFLIDRFTYGTGLLRSTLTLGAPLKALGFNVGMACLARLIVRPTVEAEGSGFPEMKAMLFGKVLFNFLTFRVLVSKALALSLGVGAGLPLGKEGPNVHMAACIARVIHPSFFEKRVQSSHGAHGAGGSGVGSAVSKLLLAACAVGVGASFSAPIGGVIFSLELMLPQTYDAFAYWGCFTAGIVGAITYAVERTLTTGSASLLPLISSNVLPGEGSDTDFPLLRLAVDILLGLLCGLAGGLWVRSHSYVAGVLKRWRLREGEPLK</sequence>
<name>A0A813BXT0_9DINO</name>
<dbReference type="OrthoDB" id="4564at2759"/>
<dbReference type="InterPro" id="IPR026939">
    <property type="entry name" value="ZNF706/At2g23090_sf"/>
</dbReference>
<evidence type="ECO:0000256" key="5">
    <source>
        <dbReference type="ARBA" id="ARBA00023136"/>
    </source>
</evidence>
<dbReference type="Proteomes" id="UP000601435">
    <property type="component" value="Unassembled WGS sequence"/>
</dbReference>
<evidence type="ECO:0000256" key="1">
    <source>
        <dbReference type="ARBA" id="ARBA00004141"/>
    </source>
</evidence>
<dbReference type="AlphaFoldDB" id="A0A813BXT0"/>
<dbReference type="InterPro" id="IPR014743">
    <property type="entry name" value="Cl-channel_core"/>
</dbReference>
<keyword evidence="9" id="KW-1185">Reference proteome</keyword>
<dbReference type="InterPro" id="IPR001807">
    <property type="entry name" value="ClC"/>
</dbReference>
<proteinExistence type="predicted"/>
<feature type="compositionally biased region" description="Basic and acidic residues" evidence="6">
    <location>
        <begin position="11"/>
        <end position="23"/>
    </location>
</feature>
<dbReference type="SUPFAM" id="SSF81340">
    <property type="entry name" value="Clc chloride channel"/>
    <property type="match status" value="1"/>
</dbReference>
<feature type="compositionally biased region" description="Basic residues" evidence="6">
    <location>
        <begin position="1"/>
        <end position="10"/>
    </location>
</feature>